<feature type="transmembrane region" description="Helical" evidence="6">
    <location>
        <begin position="231"/>
        <end position="253"/>
    </location>
</feature>
<evidence type="ECO:0000256" key="3">
    <source>
        <dbReference type="ARBA" id="ARBA00022692"/>
    </source>
</evidence>
<dbReference type="Pfam" id="PF01943">
    <property type="entry name" value="Polysacc_synt"/>
    <property type="match status" value="1"/>
</dbReference>
<keyword evidence="5 6" id="KW-0472">Membrane</keyword>
<dbReference type="Proteomes" id="UP001486565">
    <property type="component" value="Chromosome"/>
</dbReference>
<evidence type="ECO:0000313" key="7">
    <source>
        <dbReference type="EMBL" id="WZL71189.1"/>
    </source>
</evidence>
<comment type="subcellular location">
    <subcellularLocation>
        <location evidence="1">Cell membrane</location>
        <topology evidence="1">Multi-pass membrane protein</topology>
    </subcellularLocation>
</comment>
<dbReference type="PANTHER" id="PTHR30250:SF21">
    <property type="entry name" value="LIPID II FLIPPASE MURJ"/>
    <property type="match status" value="1"/>
</dbReference>
<dbReference type="InterPro" id="IPR050833">
    <property type="entry name" value="Poly_Biosynth_Transport"/>
</dbReference>
<feature type="transmembrane region" description="Helical" evidence="6">
    <location>
        <begin position="184"/>
        <end position="211"/>
    </location>
</feature>
<name>A0ABZ2Y788_9FIRM</name>
<dbReference type="InterPro" id="IPR024923">
    <property type="entry name" value="PG_synth_SpoVB"/>
</dbReference>
<keyword evidence="4 6" id="KW-1133">Transmembrane helix</keyword>
<evidence type="ECO:0000256" key="5">
    <source>
        <dbReference type="ARBA" id="ARBA00023136"/>
    </source>
</evidence>
<feature type="transmembrane region" description="Helical" evidence="6">
    <location>
        <begin position="486"/>
        <end position="509"/>
    </location>
</feature>
<keyword evidence="2" id="KW-1003">Cell membrane</keyword>
<organism evidence="7 8">
    <name type="scientific">Defluviitalea saccharophila</name>
    <dbReference type="NCBI Taxonomy" id="879970"/>
    <lineage>
        <taxon>Bacteria</taxon>
        <taxon>Bacillati</taxon>
        <taxon>Bacillota</taxon>
        <taxon>Clostridia</taxon>
        <taxon>Lachnospirales</taxon>
        <taxon>Defluviitaleaceae</taxon>
        <taxon>Defluviitalea</taxon>
    </lineage>
</organism>
<accession>A0ABZ2Y788</accession>
<feature type="transmembrane region" description="Helical" evidence="6">
    <location>
        <begin position="453"/>
        <end position="474"/>
    </location>
</feature>
<evidence type="ECO:0000256" key="2">
    <source>
        <dbReference type="ARBA" id="ARBA00022475"/>
    </source>
</evidence>
<keyword evidence="3 6" id="KW-0812">Transmembrane</keyword>
<feature type="transmembrane region" description="Helical" evidence="6">
    <location>
        <begin position="393"/>
        <end position="415"/>
    </location>
</feature>
<protein>
    <submittedName>
        <fullName evidence="7">Polysaccharide biosynthesis protein</fullName>
    </submittedName>
</protein>
<evidence type="ECO:0000256" key="1">
    <source>
        <dbReference type="ARBA" id="ARBA00004651"/>
    </source>
</evidence>
<evidence type="ECO:0000256" key="6">
    <source>
        <dbReference type="SAM" id="Phobius"/>
    </source>
</evidence>
<evidence type="ECO:0000313" key="8">
    <source>
        <dbReference type="Proteomes" id="UP001486565"/>
    </source>
</evidence>
<keyword evidence="8" id="KW-1185">Reference proteome</keyword>
<dbReference type="RefSeq" id="WP_341878152.1">
    <property type="nucleotide sequence ID" value="NZ_CP121687.1"/>
</dbReference>
<feature type="transmembrane region" description="Helical" evidence="6">
    <location>
        <begin position="157"/>
        <end position="178"/>
    </location>
</feature>
<feature type="transmembrane region" description="Helical" evidence="6">
    <location>
        <begin position="125"/>
        <end position="145"/>
    </location>
</feature>
<dbReference type="CDD" id="cd13124">
    <property type="entry name" value="MATE_SpoVB_like"/>
    <property type="match status" value="1"/>
</dbReference>
<dbReference type="PANTHER" id="PTHR30250">
    <property type="entry name" value="PST FAMILY PREDICTED COLANIC ACID TRANSPORTER"/>
    <property type="match status" value="1"/>
</dbReference>
<dbReference type="EMBL" id="CP121687">
    <property type="protein sequence ID" value="WZL71189.1"/>
    <property type="molecule type" value="Genomic_DNA"/>
</dbReference>
<proteinExistence type="predicted"/>
<feature type="transmembrane region" description="Helical" evidence="6">
    <location>
        <begin position="333"/>
        <end position="360"/>
    </location>
</feature>
<sequence length="535" mass="57787">MSEHAKKFVKGAIILSIGGIIAKILSAFFRIPLTHLIGDTGLGYYQMPYPIYTLMIAVSYVGIPSTVSKIVSEKLVHKKYKEAHKIFQYTFLLLIIIGFLASSLMFFGADWLIKVQGWVPESKYALWGLALAPIFIGMMGAFRGYFQGMQDMFPTAVSQIIENFARVIFGLGAAYYFMQAGKGVALAAGGAAFGAAAGGIAGTAILAAIYFRKRKGLLEKISRSDEKELKLSFLSISKTIIYIAFPVSVGAAINSVMNWVDSALVVRRLIDAGATNLEAVDLFGQIGKASTFVNIPLTFSMALVVGIVPSIAEAVEKKNNKELHDKIELGTRFAILLGLPSAAGLAVLAQPVMSLIYGKFDAGADVLALMSISLIFIMLGQAFTGVLQGMGQFYIPVINLFIASIGKAVVNYTLVAGPLKVNGAAIGSIIGYGIFSLLNYLSVKKHSGYKIDFSYVILKPVISTVFMTATTFYFYKLLHRFTGNSISTLCAVGVGVLVYGGMLILTGYLKEEDFKMIPKGEKVASILRKLNLLKN</sequence>
<evidence type="ECO:0000256" key="4">
    <source>
        <dbReference type="ARBA" id="ARBA00022989"/>
    </source>
</evidence>
<reference evidence="7 8" key="1">
    <citation type="submission" date="2023-03" db="EMBL/GenBank/DDBJ databases">
        <title>Novel Species.</title>
        <authorList>
            <person name="Ma S."/>
        </authorList>
    </citation>
    <scope>NUCLEOTIDE SEQUENCE [LARGE SCALE GENOMIC DNA]</scope>
    <source>
        <strain evidence="7 8">LIND6LT2</strain>
    </source>
</reference>
<gene>
    <name evidence="7" type="ORF">QBE51_06635</name>
</gene>
<feature type="transmembrane region" description="Helical" evidence="6">
    <location>
        <begin position="292"/>
        <end position="312"/>
    </location>
</feature>
<feature type="transmembrane region" description="Helical" evidence="6">
    <location>
        <begin position="421"/>
        <end position="441"/>
    </location>
</feature>
<feature type="transmembrane region" description="Helical" evidence="6">
    <location>
        <begin position="51"/>
        <end position="71"/>
    </location>
</feature>
<feature type="transmembrane region" description="Helical" evidence="6">
    <location>
        <begin position="366"/>
        <end position="386"/>
    </location>
</feature>
<dbReference type="InterPro" id="IPR002797">
    <property type="entry name" value="Polysacc_synth"/>
</dbReference>
<dbReference type="PIRSF" id="PIRSF038958">
    <property type="entry name" value="PG_synth_SpoVB"/>
    <property type="match status" value="1"/>
</dbReference>
<feature type="transmembrane region" description="Helical" evidence="6">
    <location>
        <begin position="12"/>
        <end position="31"/>
    </location>
</feature>
<feature type="transmembrane region" description="Helical" evidence="6">
    <location>
        <begin position="91"/>
        <end position="113"/>
    </location>
</feature>